<dbReference type="InterPro" id="IPR036938">
    <property type="entry name" value="PAP2/HPO_sf"/>
</dbReference>
<feature type="compositionally biased region" description="Low complexity" evidence="1">
    <location>
        <begin position="38"/>
        <end position="49"/>
    </location>
</feature>
<dbReference type="EMBL" id="JBITYT010000001">
    <property type="protein sequence ID" value="MFI9117848.1"/>
    <property type="molecule type" value="Genomic_DNA"/>
</dbReference>
<evidence type="ECO:0000256" key="1">
    <source>
        <dbReference type="SAM" id="MobiDB-lite"/>
    </source>
</evidence>
<name>A0ABW8CJW7_STRBI</name>
<comment type="caution">
    <text evidence="4">The sequence shown here is derived from an EMBL/GenBank/DDBJ whole genome shotgun (WGS) entry which is preliminary data.</text>
</comment>
<feature type="transmembrane region" description="Helical" evidence="2">
    <location>
        <begin position="64"/>
        <end position="81"/>
    </location>
</feature>
<feature type="region of interest" description="Disordered" evidence="1">
    <location>
        <begin position="1"/>
        <end position="61"/>
    </location>
</feature>
<keyword evidence="2" id="KW-1133">Transmembrane helix</keyword>
<evidence type="ECO:0000259" key="3">
    <source>
        <dbReference type="SMART" id="SM00014"/>
    </source>
</evidence>
<dbReference type="Proteomes" id="UP001614391">
    <property type="component" value="Unassembled WGS sequence"/>
</dbReference>
<dbReference type="InterPro" id="IPR000326">
    <property type="entry name" value="PAP2/HPO"/>
</dbReference>
<gene>
    <name evidence="4" type="ORF">ACIGW0_00305</name>
</gene>
<keyword evidence="2" id="KW-0472">Membrane</keyword>
<feature type="transmembrane region" description="Helical" evidence="2">
    <location>
        <begin position="111"/>
        <end position="130"/>
    </location>
</feature>
<dbReference type="CDD" id="cd03392">
    <property type="entry name" value="PAP2_like_2"/>
    <property type="match status" value="1"/>
</dbReference>
<proteinExistence type="predicted"/>
<reference evidence="4 5" key="1">
    <citation type="submission" date="2024-10" db="EMBL/GenBank/DDBJ databases">
        <title>The Natural Products Discovery Center: Release of the First 8490 Sequenced Strains for Exploring Actinobacteria Biosynthetic Diversity.</title>
        <authorList>
            <person name="Kalkreuter E."/>
            <person name="Kautsar S.A."/>
            <person name="Yang D."/>
            <person name="Bader C.D."/>
            <person name="Teijaro C.N."/>
            <person name="Fluegel L."/>
            <person name="Davis C.M."/>
            <person name="Simpson J.R."/>
            <person name="Lauterbach L."/>
            <person name="Steele A.D."/>
            <person name="Gui C."/>
            <person name="Meng S."/>
            <person name="Li G."/>
            <person name="Viehrig K."/>
            <person name="Ye F."/>
            <person name="Su P."/>
            <person name="Kiefer A.F."/>
            <person name="Nichols A."/>
            <person name="Cepeda A.J."/>
            <person name="Yan W."/>
            <person name="Fan B."/>
            <person name="Jiang Y."/>
            <person name="Adhikari A."/>
            <person name="Zheng C.-J."/>
            <person name="Schuster L."/>
            <person name="Cowan T.M."/>
            <person name="Smanski M.J."/>
            <person name="Chevrette M.G."/>
            <person name="De Carvalho L.P.S."/>
            <person name="Shen B."/>
        </authorList>
    </citation>
    <scope>NUCLEOTIDE SEQUENCE [LARGE SCALE GENOMIC DNA]</scope>
    <source>
        <strain evidence="4 5">NPDC053346</strain>
    </source>
</reference>
<organism evidence="4 5">
    <name type="scientific">Streptomyces bikiniensis</name>
    <dbReference type="NCBI Taxonomy" id="1896"/>
    <lineage>
        <taxon>Bacteria</taxon>
        <taxon>Bacillati</taxon>
        <taxon>Actinomycetota</taxon>
        <taxon>Actinomycetes</taxon>
        <taxon>Kitasatosporales</taxon>
        <taxon>Streptomycetaceae</taxon>
        <taxon>Streptomyces</taxon>
    </lineage>
</organism>
<feature type="transmembrane region" description="Helical" evidence="2">
    <location>
        <begin position="221"/>
        <end position="239"/>
    </location>
</feature>
<protein>
    <submittedName>
        <fullName evidence="4">Phosphatase PAP2 family protein</fullName>
    </submittedName>
</protein>
<dbReference type="SMART" id="SM00014">
    <property type="entry name" value="acidPPc"/>
    <property type="match status" value="1"/>
</dbReference>
<dbReference type="SUPFAM" id="SSF48317">
    <property type="entry name" value="Acid phosphatase/Vanadium-dependent haloperoxidase"/>
    <property type="match status" value="1"/>
</dbReference>
<evidence type="ECO:0000313" key="4">
    <source>
        <dbReference type="EMBL" id="MFI9117848.1"/>
    </source>
</evidence>
<sequence length="249" mass="26149">MRETPRAEPPQPRPHRASAHAAGASCPGTPHRSDGRTPHTPRGARRTGPPGRPGTTPPVPGRPALLSALVALAVVTWQVLVHGPLARLDERVSRALVDTVPRPLSELASDLGNLPVALPVLGCAMAYAVWRGRWRAALCAGLAMAAVPLLVVPMKLWTARPGPLEPWAHGYYPSGHTATALVAYFGAAFLVSNRLVPVAAVLTAVTGTGLVLRGYHWPLDVVASLCLGLWILAVSSSCTNRSSSRTPTG</sequence>
<evidence type="ECO:0000256" key="2">
    <source>
        <dbReference type="SAM" id="Phobius"/>
    </source>
</evidence>
<keyword evidence="5" id="KW-1185">Reference proteome</keyword>
<evidence type="ECO:0000313" key="5">
    <source>
        <dbReference type="Proteomes" id="UP001614391"/>
    </source>
</evidence>
<feature type="domain" description="Phosphatidic acid phosphatase type 2/haloperoxidase" evidence="3">
    <location>
        <begin position="137"/>
        <end position="236"/>
    </location>
</feature>
<dbReference type="Pfam" id="PF01569">
    <property type="entry name" value="PAP2"/>
    <property type="match status" value="1"/>
</dbReference>
<feature type="transmembrane region" description="Helical" evidence="2">
    <location>
        <begin position="137"/>
        <end position="158"/>
    </location>
</feature>
<feature type="compositionally biased region" description="Pro residues" evidence="1">
    <location>
        <begin position="50"/>
        <end position="61"/>
    </location>
</feature>
<keyword evidence="2" id="KW-0812">Transmembrane</keyword>
<accession>A0ABW8CJW7</accession>
<dbReference type="Gene3D" id="1.20.144.10">
    <property type="entry name" value="Phosphatidic acid phosphatase type 2/haloperoxidase"/>
    <property type="match status" value="1"/>
</dbReference>
<feature type="transmembrane region" description="Helical" evidence="2">
    <location>
        <begin position="198"/>
        <end position="215"/>
    </location>
</feature>
<dbReference type="RefSeq" id="WP_399609392.1">
    <property type="nucleotide sequence ID" value="NZ_JBITYT010000001.1"/>
</dbReference>
<feature type="transmembrane region" description="Helical" evidence="2">
    <location>
        <begin position="170"/>
        <end position="191"/>
    </location>
</feature>